<sequence>MSATPQVTDRSAFKEGSLGMQALLAVITLGLYMIYWTYKTAKTLDQGTDQSLTPILAVIPVVNIIAFWQISNAGEAVTEQGAMPVFLLFLFFPIISWYWVQSGINSVASQ</sequence>
<evidence type="ECO:0000313" key="3">
    <source>
        <dbReference type="EMBL" id="MCU4751998.1"/>
    </source>
</evidence>
<dbReference type="AlphaFoldDB" id="A0AAP2Z823"/>
<keyword evidence="1" id="KW-0472">Membrane</keyword>
<dbReference type="InterPro" id="IPR025328">
    <property type="entry name" value="DUF4234"/>
</dbReference>
<proteinExistence type="predicted"/>
<feature type="transmembrane region" description="Helical" evidence="1">
    <location>
        <begin position="50"/>
        <end position="70"/>
    </location>
</feature>
<evidence type="ECO:0000313" key="4">
    <source>
        <dbReference type="Proteomes" id="UP001321047"/>
    </source>
</evidence>
<feature type="transmembrane region" description="Helical" evidence="1">
    <location>
        <begin position="82"/>
        <end position="100"/>
    </location>
</feature>
<name>A0AAP2Z823_9EURY</name>
<keyword evidence="4" id="KW-1185">Reference proteome</keyword>
<evidence type="ECO:0000259" key="2">
    <source>
        <dbReference type="Pfam" id="PF14018"/>
    </source>
</evidence>
<keyword evidence="1" id="KW-0812">Transmembrane</keyword>
<dbReference type="RefSeq" id="WP_342808347.1">
    <property type="nucleotide sequence ID" value="NZ_JAOPJZ010000005.1"/>
</dbReference>
<protein>
    <submittedName>
        <fullName evidence="3">DUF4234 domain-containing protein</fullName>
    </submittedName>
</protein>
<dbReference type="EMBL" id="JAOPJZ010000005">
    <property type="protein sequence ID" value="MCU4751998.1"/>
    <property type="molecule type" value="Genomic_DNA"/>
</dbReference>
<feature type="domain" description="DUF4234" evidence="2">
    <location>
        <begin position="17"/>
        <end position="100"/>
    </location>
</feature>
<accession>A0AAP2Z823</accession>
<comment type="caution">
    <text evidence="3">The sequence shown here is derived from an EMBL/GenBank/DDBJ whole genome shotgun (WGS) entry which is preliminary data.</text>
</comment>
<evidence type="ECO:0000256" key="1">
    <source>
        <dbReference type="SAM" id="Phobius"/>
    </source>
</evidence>
<organism evidence="3 4">
    <name type="scientific">Natronosalvus hydrolyticus</name>
    <dbReference type="NCBI Taxonomy" id="2979988"/>
    <lineage>
        <taxon>Archaea</taxon>
        <taxon>Methanobacteriati</taxon>
        <taxon>Methanobacteriota</taxon>
        <taxon>Stenosarchaea group</taxon>
        <taxon>Halobacteria</taxon>
        <taxon>Halobacteriales</taxon>
        <taxon>Natrialbaceae</taxon>
        <taxon>Natronosalvus</taxon>
    </lineage>
</organism>
<dbReference type="Proteomes" id="UP001321047">
    <property type="component" value="Unassembled WGS sequence"/>
</dbReference>
<reference evidence="3 4" key="1">
    <citation type="submission" date="2022-09" db="EMBL/GenBank/DDBJ databases">
        <title>Enrichment on poylsaccharides allowed isolation of novel metabolic and taxonomic groups of Haloarchaea.</title>
        <authorList>
            <person name="Sorokin D.Y."/>
            <person name="Elcheninov A.G."/>
            <person name="Khizhniak T.V."/>
            <person name="Kolganova T.V."/>
            <person name="Kublanov I.V."/>
        </authorList>
    </citation>
    <scope>NUCLEOTIDE SEQUENCE [LARGE SCALE GENOMIC DNA]</scope>
    <source>
        <strain evidence="3 4">AArc-curdl1</strain>
    </source>
</reference>
<gene>
    <name evidence="3" type="ORF">OB919_08380</name>
</gene>
<dbReference type="Pfam" id="PF14018">
    <property type="entry name" value="DUF4234"/>
    <property type="match status" value="1"/>
</dbReference>
<keyword evidence="1" id="KW-1133">Transmembrane helix</keyword>
<feature type="transmembrane region" description="Helical" evidence="1">
    <location>
        <begin position="20"/>
        <end position="38"/>
    </location>
</feature>